<gene>
    <name evidence="1" type="ORF">SAMN04488541_102939</name>
</gene>
<dbReference type="AlphaFoldDB" id="A0A1I2I6W9"/>
<dbReference type="RefSeq" id="WP_091548316.1">
    <property type="nucleotide sequence ID" value="NZ_FONY01000029.1"/>
</dbReference>
<name>A0A1I2I6W9_9BACT</name>
<evidence type="ECO:0000313" key="2">
    <source>
        <dbReference type="Proteomes" id="UP000199513"/>
    </source>
</evidence>
<protein>
    <recommendedName>
        <fullName evidence="3">DNA polymerase-3 subunit gamma/tau</fullName>
    </recommendedName>
</protein>
<dbReference type="EMBL" id="FONY01000029">
    <property type="protein sequence ID" value="SFF38052.1"/>
    <property type="molecule type" value="Genomic_DNA"/>
</dbReference>
<evidence type="ECO:0000313" key="1">
    <source>
        <dbReference type="EMBL" id="SFF38052.1"/>
    </source>
</evidence>
<sequence length="83" mass="9852">MLSAMPLEIKKETITLFTNIPEHENWANQVKNELLAHLQQHFQLENLQILIRRPYTDSEKLYFFKQKYPQVNDLVNKLGLDLG</sequence>
<organism evidence="1 2">
    <name type="scientific">Thermoflexibacter ruber</name>
    <dbReference type="NCBI Taxonomy" id="1003"/>
    <lineage>
        <taxon>Bacteria</taxon>
        <taxon>Pseudomonadati</taxon>
        <taxon>Bacteroidota</taxon>
        <taxon>Cytophagia</taxon>
        <taxon>Cytophagales</taxon>
        <taxon>Thermoflexibacteraceae</taxon>
        <taxon>Thermoflexibacter</taxon>
    </lineage>
</organism>
<proteinExistence type="predicted"/>
<reference evidence="1 2" key="1">
    <citation type="submission" date="2016-10" db="EMBL/GenBank/DDBJ databases">
        <authorList>
            <person name="de Groot N.N."/>
        </authorList>
    </citation>
    <scope>NUCLEOTIDE SEQUENCE [LARGE SCALE GENOMIC DNA]</scope>
    <source>
        <strain>GEY</strain>
        <strain evidence="2">DSM 9560</strain>
    </source>
</reference>
<evidence type="ECO:0008006" key="3">
    <source>
        <dbReference type="Google" id="ProtNLM"/>
    </source>
</evidence>
<accession>A0A1I2I6W9</accession>
<dbReference type="Proteomes" id="UP000199513">
    <property type="component" value="Unassembled WGS sequence"/>
</dbReference>
<keyword evidence="2" id="KW-1185">Reference proteome</keyword>